<feature type="domain" description="SOSEKI DIX-like" evidence="9">
    <location>
        <begin position="46"/>
        <end position="134"/>
    </location>
</feature>
<feature type="region of interest" description="Disordered" evidence="8">
    <location>
        <begin position="321"/>
        <end position="365"/>
    </location>
</feature>
<dbReference type="AlphaFoldDB" id="A0A834FZ91"/>
<dbReference type="GO" id="GO:0051301">
    <property type="term" value="P:cell division"/>
    <property type="evidence" value="ECO:0007669"/>
    <property type="project" value="UniProtKB-KW"/>
</dbReference>
<dbReference type="OrthoDB" id="1280899at2759"/>
<comment type="subcellular location">
    <subcellularLocation>
        <location evidence="1">Cell membrane</location>
        <topology evidence="1">Peripheral membrane protein</topology>
        <orientation evidence="1">Cytoplasmic side</orientation>
    </subcellularLocation>
</comment>
<comment type="similarity">
    <text evidence="7">Belongs to the SOSEKI family.</text>
</comment>
<evidence type="ECO:0000259" key="9">
    <source>
        <dbReference type="Pfam" id="PF06136"/>
    </source>
</evidence>
<name>A0A834FZ91_RHOSS</name>
<keyword evidence="4" id="KW-0132">Cell division</keyword>
<dbReference type="GO" id="GO:0005886">
    <property type="term" value="C:plasma membrane"/>
    <property type="evidence" value="ECO:0007669"/>
    <property type="project" value="UniProtKB-SubCell"/>
</dbReference>
<keyword evidence="5" id="KW-0472">Membrane</keyword>
<dbReference type="GO" id="GO:0051258">
    <property type="term" value="P:protein polymerization"/>
    <property type="evidence" value="ECO:0007669"/>
    <property type="project" value="UniProtKB-ARBA"/>
</dbReference>
<dbReference type="EMBL" id="WJXA01000013">
    <property type="protein sequence ID" value="KAF7119766.1"/>
    <property type="molecule type" value="Genomic_DNA"/>
</dbReference>
<keyword evidence="6" id="KW-0131">Cell cycle</keyword>
<protein>
    <recommendedName>
        <fullName evidence="9">SOSEKI DIX-like domain-containing protein</fullName>
    </recommendedName>
</protein>
<feature type="region of interest" description="Disordered" evidence="8">
    <location>
        <begin position="264"/>
        <end position="286"/>
    </location>
</feature>
<feature type="region of interest" description="Disordered" evidence="8">
    <location>
        <begin position="192"/>
        <end position="251"/>
    </location>
</feature>
<evidence type="ECO:0000256" key="3">
    <source>
        <dbReference type="ARBA" id="ARBA00022475"/>
    </source>
</evidence>
<keyword evidence="11" id="KW-1185">Reference proteome</keyword>
<evidence type="ECO:0000256" key="5">
    <source>
        <dbReference type="ARBA" id="ARBA00023136"/>
    </source>
</evidence>
<reference evidence="10" key="1">
    <citation type="submission" date="2019-11" db="EMBL/GenBank/DDBJ databases">
        <authorList>
            <person name="Liu Y."/>
            <person name="Hou J."/>
            <person name="Li T.-Q."/>
            <person name="Guan C.-H."/>
            <person name="Wu X."/>
            <person name="Wu H.-Z."/>
            <person name="Ling F."/>
            <person name="Zhang R."/>
            <person name="Shi X.-G."/>
            <person name="Ren J.-P."/>
            <person name="Chen E.-F."/>
            <person name="Sun J.-M."/>
        </authorList>
    </citation>
    <scope>NUCLEOTIDE SEQUENCE</scope>
    <source>
        <strain evidence="10">Adult_tree_wgs_1</strain>
        <tissue evidence="10">Leaves</tissue>
    </source>
</reference>
<gene>
    <name evidence="10" type="ORF">RHSIM_Rhsim13G0086900</name>
</gene>
<comment type="caution">
    <text evidence="10">The sequence shown here is derived from an EMBL/GenBank/DDBJ whole genome shotgun (WGS) entry which is preliminary data.</text>
</comment>
<dbReference type="PANTHER" id="PTHR31083">
    <property type="entry name" value="UPSTREAM OF FLC PROTEIN (DUF966)"/>
    <property type="match status" value="1"/>
</dbReference>
<accession>A0A834FZ91</accession>
<feature type="compositionally biased region" description="Low complexity" evidence="8">
    <location>
        <begin position="198"/>
        <end position="207"/>
    </location>
</feature>
<feature type="compositionally biased region" description="Basic and acidic residues" evidence="8">
    <location>
        <begin position="224"/>
        <end position="240"/>
    </location>
</feature>
<dbReference type="Proteomes" id="UP000626092">
    <property type="component" value="Unassembled WGS sequence"/>
</dbReference>
<keyword evidence="3" id="KW-1003">Cell membrane</keyword>
<dbReference type="PANTHER" id="PTHR31083:SF4">
    <property type="entry name" value="PROTEIN SOSEKI 4-RELATED"/>
    <property type="match status" value="1"/>
</dbReference>
<keyword evidence="2" id="KW-0217">Developmental protein</keyword>
<evidence type="ECO:0000256" key="8">
    <source>
        <dbReference type="SAM" id="MobiDB-lite"/>
    </source>
</evidence>
<evidence type="ECO:0000256" key="1">
    <source>
        <dbReference type="ARBA" id="ARBA00004413"/>
    </source>
</evidence>
<evidence type="ECO:0000256" key="6">
    <source>
        <dbReference type="ARBA" id="ARBA00023306"/>
    </source>
</evidence>
<proteinExistence type="inferred from homology"/>
<dbReference type="Pfam" id="PF06136">
    <property type="entry name" value="SOK"/>
    <property type="match status" value="1"/>
</dbReference>
<evidence type="ECO:0000256" key="2">
    <source>
        <dbReference type="ARBA" id="ARBA00022473"/>
    </source>
</evidence>
<evidence type="ECO:0000313" key="10">
    <source>
        <dbReference type="EMBL" id="KAF7119766.1"/>
    </source>
</evidence>
<dbReference type="InterPro" id="IPR048351">
    <property type="entry name" value="SOK_DIX"/>
</dbReference>
<evidence type="ECO:0000256" key="4">
    <source>
        <dbReference type="ARBA" id="ARBA00022618"/>
    </source>
</evidence>
<sequence>MAVSSRGRTTEALLPQKWKERETSPERTKVWVEPSSSKLKAAERKVPVVYYLCRNGQLEQPHFMEVPLSSPEGLYLRDVINRLNFLRGKGMASMYSWSSKRGYRNGFVWHDLSESDFIYPASGKEYVLKGSELLDGASLMSKSDESFSSSFRRPPPETRPSGDDSDFPAAVTRRRNQSWSAIDLHEYQVYKAESPGESSAAADASTQTDDKRRRRRPIIEEDEERQHKKEESTELSREEISPPPSDSSPETLETLMKADGRLVLCPPGEIGADQTTDKHHPSGRHRASSVLMQLISCGSISFRDCGATSAKDPRFSLISHYKGRVPRGGGGRDQVGKGAEEGNAENPRFQEAIGRGNNNGKSKMEDKEYFSGSLVETTKEEFPSLKRSSSYNADRHRASFIYTACQIVLVAPFSKLRFPNIGFFGYPSSSFGFEGKQEKNSDCLWVSLALMPKLSLFTSLLPPNPQRYGTRWKVHISNSAAGNSMQLLTYSTSGIGVIGPKNIIFLGEFSNRRVTKEYWILSEFLEYGTMRLVK</sequence>
<evidence type="ECO:0000256" key="7">
    <source>
        <dbReference type="ARBA" id="ARBA00024211"/>
    </source>
</evidence>
<evidence type="ECO:0000313" key="11">
    <source>
        <dbReference type="Proteomes" id="UP000626092"/>
    </source>
</evidence>
<dbReference type="InterPro" id="IPR010369">
    <property type="entry name" value="SOK"/>
</dbReference>
<feature type="region of interest" description="Disordered" evidence="8">
    <location>
        <begin position="1"/>
        <end position="25"/>
    </location>
</feature>
<feature type="region of interest" description="Disordered" evidence="8">
    <location>
        <begin position="144"/>
        <end position="169"/>
    </location>
</feature>
<organism evidence="10 11">
    <name type="scientific">Rhododendron simsii</name>
    <name type="common">Sims's rhododendron</name>
    <dbReference type="NCBI Taxonomy" id="118357"/>
    <lineage>
        <taxon>Eukaryota</taxon>
        <taxon>Viridiplantae</taxon>
        <taxon>Streptophyta</taxon>
        <taxon>Embryophyta</taxon>
        <taxon>Tracheophyta</taxon>
        <taxon>Spermatophyta</taxon>
        <taxon>Magnoliopsida</taxon>
        <taxon>eudicotyledons</taxon>
        <taxon>Gunneridae</taxon>
        <taxon>Pentapetalae</taxon>
        <taxon>asterids</taxon>
        <taxon>Ericales</taxon>
        <taxon>Ericaceae</taxon>
        <taxon>Ericoideae</taxon>
        <taxon>Rhodoreae</taxon>
        <taxon>Rhododendron</taxon>
    </lineage>
</organism>